<evidence type="ECO:0000313" key="2">
    <source>
        <dbReference type="Proteomes" id="UP000449906"/>
    </source>
</evidence>
<proteinExistence type="predicted"/>
<dbReference type="RefSeq" id="WP_151578602.1">
    <property type="nucleotide sequence ID" value="NZ_WBVM01000001.1"/>
</dbReference>
<dbReference type="AlphaFoldDB" id="A0A7J5DYR6"/>
<dbReference type="EMBL" id="WBVM01000001">
    <property type="protein sequence ID" value="KAB2811048.1"/>
    <property type="molecule type" value="Genomic_DNA"/>
</dbReference>
<reference evidence="1 2" key="1">
    <citation type="submission" date="2019-09" db="EMBL/GenBank/DDBJ databases">
        <title>Pimelobacter sp. isolated from Paulinella.</title>
        <authorList>
            <person name="Jeong S.E."/>
        </authorList>
    </citation>
    <scope>NUCLEOTIDE SEQUENCE [LARGE SCALE GENOMIC DNA]</scope>
    <source>
        <strain evidence="1 2">Pch-N</strain>
    </source>
</reference>
<name>A0A7J5DYR6_NOCSI</name>
<evidence type="ECO:0000313" key="1">
    <source>
        <dbReference type="EMBL" id="KAB2811048.1"/>
    </source>
</evidence>
<gene>
    <name evidence="1" type="ORF">F9L07_03710</name>
</gene>
<protein>
    <submittedName>
        <fullName evidence="1">Uncharacterized protein</fullName>
    </submittedName>
</protein>
<accession>A0A7J5DYR6</accession>
<dbReference type="Proteomes" id="UP000449906">
    <property type="component" value="Unassembled WGS sequence"/>
</dbReference>
<organism evidence="1 2">
    <name type="scientific">Nocardioides simplex</name>
    <name type="common">Arthrobacter simplex</name>
    <dbReference type="NCBI Taxonomy" id="2045"/>
    <lineage>
        <taxon>Bacteria</taxon>
        <taxon>Bacillati</taxon>
        <taxon>Actinomycetota</taxon>
        <taxon>Actinomycetes</taxon>
        <taxon>Propionibacteriales</taxon>
        <taxon>Nocardioidaceae</taxon>
        <taxon>Pimelobacter</taxon>
    </lineage>
</organism>
<comment type="caution">
    <text evidence="1">The sequence shown here is derived from an EMBL/GenBank/DDBJ whole genome shotgun (WGS) entry which is preliminary data.</text>
</comment>
<sequence length="153" mass="16648">MDEQLTMAAKTLARWCYARGVDERVLGVGEQLLKAAADQALGRTASAHLEQALWQQTAALLRQRRDWDRDHQVSPPPPAACLPCAMAVDHCPTHAGRRCRACGGQLHRIVVDEGFDTHPCCDRPGTNGSLTFLEHTAQLLGATLLAHPPDQPA</sequence>